<dbReference type="Gene3D" id="3.10.20.10">
    <property type="match status" value="1"/>
</dbReference>
<feature type="compositionally biased region" description="Low complexity" evidence="3">
    <location>
        <begin position="636"/>
        <end position="647"/>
    </location>
</feature>
<evidence type="ECO:0000259" key="4">
    <source>
        <dbReference type="PROSITE" id="PS51135"/>
    </source>
</evidence>
<feature type="region of interest" description="Disordered" evidence="3">
    <location>
        <begin position="636"/>
        <end position="657"/>
    </location>
</feature>
<feature type="compositionally biased region" description="Acidic residues" evidence="3">
    <location>
        <begin position="862"/>
        <end position="875"/>
    </location>
</feature>
<reference evidence="5" key="1">
    <citation type="submission" date="2021-10" db="EMBL/GenBank/DDBJ databases">
        <title>Tropical sea cucumber genome reveals ecological adaptation and Cuvierian tubules defense mechanism.</title>
        <authorList>
            <person name="Chen T."/>
        </authorList>
    </citation>
    <scope>NUCLEOTIDE SEQUENCE</scope>
    <source>
        <strain evidence="5">Nanhai2018</strain>
        <tissue evidence="5">Muscle</tissue>
    </source>
</reference>
<dbReference type="AlphaFoldDB" id="A0A9Q0YHB0"/>
<keyword evidence="1 2" id="KW-0053">Apoptosis</keyword>
<dbReference type="Proteomes" id="UP001152320">
    <property type="component" value="Chromosome 20"/>
</dbReference>
<feature type="region of interest" description="Disordered" evidence="3">
    <location>
        <begin position="818"/>
        <end position="916"/>
    </location>
</feature>
<feature type="compositionally biased region" description="Low complexity" evidence="3">
    <location>
        <begin position="220"/>
        <end position="235"/>
    </location>
</feature>
<protein>
    <recommendedName>
        <fullName evidence="4">CIDE-N domain-containing protein</fullName>
    </recommendedName>
</protein>
<dbReference type="OrthoDB" id="10043139at2759"/>
<evidence type="ECO:0000313" key="6">
    <source>
        <dbReference type="Proteomes" id="UP001152320"/>
    </source>
</evidence>
<feature type="compositionally biased region" description="Polar residues" evidence="3">
    <location>
        <begin position="850"/>
        <end position="861"/>
    </location>
</feature>
<evidence type="ECO:0000256" key="2">
    <source>
        <dbReference type="PROSITE-ProRule" id="PRU00447"/>
    </source>
</evidence>
<feature type="region of interest" description="Disordered" evidence="3">
    <location>
        <begin position="477"/>
        <end position="521"/>
    </location>
</feature>
<dbReference type="Pfam" id="PF02017">
    <property type="entry name" value="CIDE-N"/>
    <property type="match status" value="1"/>
</dbReference>
<organism evidence="5 6">
    <name type="scientific">Holothuria leucospilota</name>
    <name type="common">Black long sea cucumber</name>
    <name type="synonym">Mertensiothuria leucospilota</name>
    <dbReference type="NCBI Taxonomy" id="206669"/>
    <lineage>
        <taxon>Eukaryota</taxon>
        <taxon>Metazoa</taxon>
        <taxon>Echinodermata</taxon>
        <taxon>Eleutherozoa</taxon>
        <taxon>Echinozoa</taxon>
        <taxon>Holothuroidea</taxon>
        <taxon>Aspidochirotacea</taxon>
        <taxon>Aspidochirotida</taxon>
        <taxon>Holothuriidae</taxon>
        <taxon>Holothuria</taxon>
    </lineage>
</organism>
<feature type="compositionally biased region" description="Acidic residues" evidence="3">
    <location>
        <begin position="898"/>
        <end position="916"/>
    </location>
</feature>
<dbReference type="InterPro" id="IPR003508">
    <property type="entry name" value="CIDE-N_dom"/>
</dbReference>
<keyword evidence="6" id="KW-1185">Reference proteome</keyword>
<comment type="caution">
    <text evidence="5">The sequence shown here is derived from an EMBL/GenBank/DDBJ whole genome shotgun (WGS) entry which is preliminary data.</text>
</comment>
<evidence type="ECO:0000256" key="3">
    <source>
        <dbReference type="SAM" id="MobiDB-lite"/>
    </source>
</evidence>
<name>A0A9Q0YHB0_HOLLE</name>
<accession>A0A9Q0YHB0</accession>
<sequence>MENCIAGRVKLQLKGDLTVVLEEDGTEIDEDDILIKFSGATLILLEENETWKPVEKDWHIHHPALEAGTDVPFTTKSSSITPPSVGGLSTAAVPNTLGTSFTDARINLQENSSCPSLNTSRASRSVRDIALPTFSLLVQRHLDEGTPHLVWDQLVGEAANFYRATTSIHSSVEYQAIGSKMFAAYPSIGMDGTKPWSLFTSNLSQRIRHMRWLGKKKSQSAANHPSPSAGAAASTPKRRCSGVDVVCLPADEFSIHMKEVWQEWAKPVMNRNEGHIKNLLKETFQTRQKFIKSLPDGVITPAMKSMPYLEEGKYLLYDFCLLLGPEAFAGLKKSVATLIEAVESLTGEKEEGAGRMLKCILHIEKKTCFERGKKRSSIIVQKEDIPDEDIQTELQTAPHTAPHIAVLRSSGQVTGSFIVGDGSCIDCQSDNIEVAVLTLLATYYVFDLDYPQIYSQPSGVTKQTVVSSVPLISQSSQPFKASVAPQSPTQSPSTSLESPPPPTLTRQQAPPLPPVASPTKNVFIGDQHPTAVLPAFSSFVSSRGVPSTSSPLIASAHGCTSTQFETSGNGHRSGQDENYHAIYPTGIISDAYSKRIPTTQTPIYQGQVTVSSPTSNPSSSYDLTFTYSDPRIQTSASSQASSLSDQSCTTEMAPASSRSNNMKLKMGHWASSRGMRYTKAHEITQKYKKILQRVRLTAESDREQIHFPAPLPTFSPILQQQIDRGNILSFKTRFVYECAQFYMSINPTPTHTAYRNISMTIVAKFPELADHSNDREPWRPFNTSLSQAIRNIRRRLRSVPGTGFPPAAPRYQHIQGRDVSNMTGNMSGMNMHQANNDLPHPKAMNRHQRGSPSASDISESVNDSDDPIECVEIPEEPSNRGDNESGEVQDVVIKTEDLPDNEEEIIPVEWSNDDNN</sequence>
<dbReference type="GO" id="GO:0006915">
    <property type="term" value="P:apoptotic process"/>
    <property type="evidence" value="ECO:0007669"/>
    <property type="project" value="UniProtKB-UniRule"/>
</dbReference>
<feature type="compositionally biased region" description="Low complexity" evidence="3">
    <location>
        <begin position="485"/>
        <end position="497"/>
    </location>
</feature>
<dbReference type="PROSITE" id="PS51135">
    <property type="entry name" value="CIDE_N"/>
    <property type="match status" value="1"/>
</dbReference>
<dbReference type="EMBL" id="JAIZAY010000020">
    <property type="protein sequence ID" value="KAJ8022613.1"/>
    <property type="molecule type" value="Genomic_DNA"/>
</dbReference>
<feature type="compositionally biased region" description="Low complexity" evidence="3">
    <location>
        <begin position="820"/>
        <end position="831"/>
    </location>
</feature>
<proteinExistence type="predicted"/>
<gene>
    <name evidence="5" type="ORF">HOLleu_37567</name>
</gene>
<feature type="domain" description="CIDE-N" evidence="4">
    <location>
        <begin position="1"/>
        <end position="53"/>
    </location>
</feature>
<feature type="region of interest" description="Disordered" evidence="3">
    <location>
        <begin position="214"/>
        <end position="235"/>
    </location>
</feature>
<evidence type="ECO:0000256" key="1">
    <source>
        <dbReference type="ARBA" id="ARBA00022703"/>
    </source>
</evidence>
<evidence type="ECO:0000313" key="5">
    <source>
        <dbReference type="EMBL" id="KAJ8022613.1"/>
    </source>
</evidence>
<dbReference type="SUPFAM" id="SSF54277">
    <property type="entry name" value="CAD &amp; PB1 domains"/>
    <property type="match status" value="1"/>
</dbReference>